<dbReference type="Proteomes" id="UP000199073">
    <property type="component" value="Unassembled WGS sequence"/>
</dbReference>
<evidence type="ECO:0000256" key="2">
    <source>
        <dbReference type="ARBA" id="ARBA00022630"/>
    </source>
</evidence>
<feature type="binding site" evidence="4">
    <location>
        <position position="196"/>
    </location>
    <ligand>
        <name>NAD(+)</name>
        <dbReference type="ChEBI" id="CHEBI:57540"/>
    </ligand>
</feature>
<dbReference type="PIRSF" id="PIRSF000350">
    <property type="entry name" value="Mercury_reductase_MerA"/>
    <property type="match status" value="1"/>
</dbReference>
<feature type="binding site" evidence="4">
    <location>
        <position position="260"/>
    </location>
    <ligand>
        <name>NAD(+)</name>
        <dbReference type="ChEBI" id="CHEBI:57540"/>
    </ligand>
</feature>
<evidence type="ECO:0000256" key="3">
    <source>
        <dbReference type="ARBA" id="ARBA00022827"/>
    </source>
</evidence>
<dbReference type="InterPro" id="IPR004099">
    <property type="entry name" value="Pyr_nucl-diS_OxRdtase_dimer"/>
</dbReference>
<dbReference type="InterPro" id="IPR001100">
    <property type="entry name" value="Pyr_nuc-diS_OxRdtase"/>
</dbReference>
<dbReference type="STRING" id="91360.SAMN05660330_03292"/>
<comment type="cofactor">
    <cofactor evidence="4">
        <name>FAD</name>
        <dbReference type="ChEBI" id="CHEBI:57692"/>
    </cofactor>
    <text evidence="4">Binds 1 FAD per subunit.</text>
</comment>
<reference evidence="8 9" key="1">
    <citation type="submission" date="2016-10" db="EMBL/GenBank/DDBJ databases">
        <authorList>
            <person name="de Groot N.N."/>
        </authorList>
    </citation>
    <scope>NUCLEOTIDE SEQUENCE [LARGE SCALE GENOMIC DNA]</scope>
    <source>
        <strain evidence="8 9">DSM 12130</strain>
    </source>
</reference>
<feature type="binding site" evidence="4">
    <location>
        <position position="300"/>
    </location>
    <ligand>
        <name>FAD</name>
        <dbReference type="ChEBI" id="CHEBI:57692"/>
    </ligand>
</feature>
<comment type="similarity">
    <text evidence="1">Belongs to the class-I pyridine nucleotide-disulfide oxidoreductase family.</text>
</comment>
<dbReference type="InterPro" id="IPR023753">
    <property type="entry name" value="FAD/NAD-binding_dom"/>
</dbReference>
<evidence type="ECO:0000259" key="7">
    <source>
        <dbReference type="Pfam" id="PF07992"/>
    </source>
</evidence>
<sequence>MKKMDVVVIGAGTAGQTVAYDLAVEGYEVVVVEKSETPGGVCSLAGCQAKKYFYELTELVAKSRHLAGKGVVAEPEVSWSQIVAAKNEFTSKIPSQTVAGLKGTGIRYLEGQAKFVNAETVQVGDEVFTPRFIVIATGARPMALSFAGAEHLVKSDGFLEMKQIPRRMTFIGGGFVSFEFAHFAARLGAEQVTILENTDRVLGPFDADMVDQLVMAGRKDGVEVRTGISITSISEQNGVYSVLLDSGEIHETDLVVHGAGRIPNIDFLNLEAAGINWNRRGIEVDELMRTTNNNVYAVGDCAATPQLARVADMEAHTAAASIVSRETGEVSLPIDYEAVPAVLFTYPQLAMVGKTEEQLQRDKIPYWKSTELDLSWPTYRRIGMKHAGYKILVDNDGRILGAHVLCDNGSGLINTLKQAVIDSVTAAELYQTNIMSPYPSRESDLIYMLEPLLD</sequence>
<dbReference type="EMBL" id="FNJI01000027">
    <property type="protein sequence ID" value="SDP58883.1"/>
    <property type="molecule type" value="Genomic_DNA"/>
</dbReference>
<dbReference type="Pfam" id="PF02852">
    <property type="entry name" value="Pyr_redox_dim"/>
    <property type="match status" value="1"/>
</dbReference>
<keyword evidence="3 4" id="KW-0274">FAD</keyword>
<keyword evidence="9" id="KW-1185">Reference proteome</keyword>
<protein>
    <submittedName>
        <fullName evidence="8">Glutathione reductase (NADPH)</fullName>
    </submittedName>
</protein>
<keyword evidence="4" id="KW-0520">NAD</keyword>
<evidence type="ECO:0000256" key="4">
    <source>
        <dbReference type="PIRSR" id="PIRSR000350-3"/>
    </source>
</evidence>
<keyword evidence="2" id="KW-0285">Flavoprotein</keyword>
<dbReference type="Pfam" id="PF07992">
    <property type="entry name" value="Pyr_redox_2"/>
    <property type="match status" value="1"/>
</dbReference>
<dbReference type="Gene3D" id="3.30.390.30">
    <property type="match status" value="1"/>
</dbReference>
<dbReference type="OrthoDB" id="9786429at2"/>
<evidence type="ECO:0000256" key="1">
    <source>
        <dbReference type="ARBA" id="ARBA00007532"/>
    </source>
</evidence>
<feature type="binding site" evidence="4">
    <location>
        <begin position="172"/>
        <end position="179"/>
    </location>
    <ligand>
        <name>NAD(+)</name>
        <dbReference type="ChEBI" id="CHEBI:57540"/>
    </ligand>
</feature>
<dbReference type="InterPro" id="IPR036188">
    <property type="entry name" value="FAD/NAD-bd_sf"/>
</dbReference>
<evidence type="ECO:0000313" key="9">
    <source>
        <dbReference type="Proteomes" id="UP000199073"/>
    </source>
</evidence>
<dbReference type="PRINTS" id="PR00368">
    <property type="entry name" value="FADPNR"/>
</dbReference>
<dbReference type="PANTHER" id="PTHR43014">
    <property type="entry name" value="MERCURIC REDUCTASE"/>
    <property type="match status" value="1"/>
</dbReference>
<evidence type="ECO:0000259" key="6">
    <source>
        <dbReference type="Pfam" id="PF02852"/>
    </source>
</evidence>
<feature type="disulfide bond" description="Redox-active" evidence="5">
    <location>
        <begin position="42"/>
        <end position="47"/>
    </location>
</feature>
<feature type="domain" description="Pyridine nucleotide-disulphide oxidoreductase dimerisation" evidence="6">
    <location>
        <begin position="339"/>
        <end position="438"/>
    </location>
</feature>
<keyword evidence="4" id="KW-0547">Nucleotide-binding</keyword>
<proteinExistence type="inferred from homology"/>
<gene>
    <name evidence="8" type="ORF">SAMN05660330_03292</name>
</gene>
<accession>A0A1H0TY70</accession>
<dbReference type="Gene3D" id="3.50.50.60">
    <property type="entry name" value="FAD/NAD(P)-binding domain"/>
    <property type="match status" value="2"/>
</dbReference>
<dbReference type="PANTHER" id="PTHR43014:SF5">
    <property type="entry name" value="GLUTATHIONE REDUCTASE (NADPH)"/>
    <property type="match status" value="1"/>
</dbReference>
<dbReference type="PRINTS" id="PR00411">
    <property type="entry name" value="PNDRDTASEI"/>
</dbReference>
<dbReference type="GO" id="GO:0016491">
    <property type="term" value="F:oxidoreductase activity"/>
    <property type="evidence" value="ECO:0007669"/>
    <property type="project" value="InterPro"/>
</dbReference>
<organism evidence="8 9">
    <name type="scientific">Desulforhopalus singaporensis</name>
    <dbReference type="NCBI Taxonomy" id="91360"/>
    <lineage>
        <taxon>Bacteria</taxon>
        <taxon>Pseudomonadati</taxon>
        <taxon>Thermodesulfobacteriota</taxon>
        <taxon>Desulfobulbia</taxon>
        <taxon>Desulfobulbales</taxon>
        <taxon>Desulfocapsaceae</taxon>
        <taxon>Desulforhopalus</taxon>
    </lineage>
</organism>
<name>A0A1H0TY70_9BACT</name>
<evidence type="ECO:0000313" key="8">
    <source>
        <dbReference type="EMBL" id="SDP58883.1"/>
    </source>
</evidence>
<feature type="domain" description="FAD/NAD(P)-binding" evidence="7">
    <location>
        <begin position="4"/>
        <end position="315"/>
    </location>
</feature>
<dbReference type="AlphaFoldDB" id="A0A1H0TY70"/>
<evidence type="ECO:0000256" key="5">
    <source>
        <dbReference type="PIRSR" id="PIRSR000350-4"/>
    </source>
</evidence>
<dbReference type="SUPFAM" id="SSF51905">
    <property type="entry name" value="FAD/NAD(P)-binding domain"/>
    <property type="match status" value="1"/>
</dbReference>
<dbReference type="GO" id="GO:0000166">
    <property type="term" value="F:nucleotide binding"/>
    <property type="evidence" value="ECO:0007669"/>
    <property type="project" value="UniProtKB-KW"/>
</dbReference>
<feature type="binding site" evidence="4">
    <location>
        <position position="51"/>
    </location>
    <ligand>
        <name>FAD</name>
        <dbReference type="ChEBI" id="CHEBI:57692"/>
    </ligand>
</feature>
<dbReference type="InterPro" id="IPR016156">
    <property type="entry name" value="FAD/NAD-linked_Rdtase_dimer_sf"/>
</dbReference>
<dbReference type="SUPFAM" id="SSF55424">
    <property type="entry name" value="FAD/NAD-linked reductases, dimerisation (C-terminal) domain"/>
    <property type="match status" value="1"/>
</dbReference>
<dbReference type="RefSeq" id="WP_092224792.1">
    <property type="nucleotide sequence ID" value="NZ_FNJI01000027.1"/>
</dbReference>